<sequence length="103" mass="11076">MSQSLEILNSRIALVTKSGKYCLGIKETLKTLRAGHGLLVLIASNCPTLRKIEIEYMAHLADTPVEVYPGSTRELGTACGKLFNACCMCITNAGDADLSDLTQ</sequence>
<feature type="domain" description="Ribosomal protein eL8/eL30/eS12/Gadd45" evidence="4">
    <location>
        <begin position="9"/>
        <end position="97"/>
    </location>
</feature>
<evidence type="ECO:0000256" key="3">
    <source>
        <dbReference type="ARBA" id="ARBA00023274"/>
    </source>
</evidence>
<evidence type="ECO:0000256" key="2">
    <source>
        <dbReference type="ARBA" id="ARBA00022980"/>
    </source>
</evidence>
<evidence type="ECO:0000256" key="1">
    <source>
        <dbReference type="ARBA" id="ARBA00007326"/>
    </source>
</evidence>
<dbReference type="Proteomes" id="UP001057375">
    <property type="component" value="Unassembled WGS sequence"/>
</dbReference>
<dbReference type="InterPro" id="IPR004038">
    <property type="entry name" value="Ribosomal_eL8/eL30/eS12/Gad45"/>
</dbReference>
<keyword evidence="2 5" id="KW-0689">Ribosomal protein</keyword>
<dbReference type="InterPro" id="IPR039109">
    <property type="entry name" value="Ribosomal_eL30-like"/>
</dbReference>
<evidence type="ECO:0000313" key="6">
    <source>
        <dbReference type="Proteomes" id="UP001057375"/>
    </source>
</evidence>
<protein>
    <submittedName>
        <fullName evidence="5">Ribosomal protein L30/YlxQ like protein</fullName>
    </submittedName>
</protein>
<dbReference type="Pfam" id="PF01248">
    <property type="entry name" value="Ribosomal_L7Ae"/>
    <property type="match status" value="1"/>
</dbReference>
<dbReference type="PANTHER" id="PTHR11449">
    <property type="entry name" value="RIBOSOMAL PROTEIN L30"/>
    <property type="match status" value="1"/>
</dbReference>
<evidence type="ECO:0000259" key="4">
    <source>
        <dbReference type="Pfam" id="PF01248"/>
    </source>
</evidence>
<proteinExistence type="inferred from homology"/>
<keyword evidence="6" id="KW-1185">Reference proteome</keyword>
<gene>
    <name evidence="5" type="ORF">ADUPG1_007822</name>
</gene>
<organism evidence="5 6">
    <name type="scientific">Aduncisulcus paluster</name>
    <dbReference type="NCBI Taxonomy" id="2918883"/>
    <lineage>
        <taxon>Eukaryota</taxon>
        <taxon>Metamonada</taxon>
        <taxon>Carpediemonas-like organisms</taxon>
        <taxon>Aduncisulcus</taxon>
    </lineage>
</organism>
<accession>A0ABQ5KPP1</accession>
<keyword evidence="3" id="KW-0687">Ribonucleoprotein</keyword>
<name>A0ABQ5KPP1_9EUKA</name>
<dbReference type="EMBL" id="BQXS01010818">
    <property type="protein sequence ID" value="GKT34473.1"/>
    <property type="molecule type" value="Genomic_DNA"/>
</dbReference>
<dbReference type="PROSITE" id="PS00993">
    <property type="entry name" value="RIBOSOMAL_L30E_2"/>
    <property type="match status" value="1"/>
</dbReference>
<comment type="caution">
    <text evidence="5">The sequence shown here is derived from an EMBL/GenBank/DDBJ whole genome shotgun (WGS) entry which is preliminary data.</text>
</comment>
<comment type="similarity">
    <text evidence="1">Belongs to the eukaryotic ribosomal protein eL30 family.</text>
</comment>
<dbReference type="InterPro" id="IPR029064">
    <property type="entry name" value="Ribosomal_eL30-like_sf"/>
</dbReference>
<dbReference type="SUPFAM" id="SSF55315">
    <property type="entry name" value="L30e-like"/>
    <property type="match status" value="1"/>
</dbReference>
<dbReference type="InterPro" id="IPR022991">
    <property type="entry name" value="Ribosomal_eL30_CS"/>
</dbReference>
<dbReference type="GO" id="GO:0005840">
    <property type="term" value="C:ribosome"/>
    <property type="evidence" value="ECO:0007669"/>
    <property type="project" value="UniProtKB-KW"/>
</dbReference>
<evidence type="ECO:0000313" key="5">
    <source>
        <dbReference type="EMBL" id="GKT34473.1"/>
    </source>
</evidence>
<reference evidence="5" key="1">
    <citation type="submission" date="2022-03" db="EMBL/GenBank/DDBJ databases">
        <title>Draft genome sequence of Aduncisulcus paluster, a free-living microaerophilic Fornicata.</title>
        <authorList>
            <person name="Yuyama I."/>
            <person name="Kume K."/>
            <person name="Tamura T."/>
            <person name="Inagaki Y."/>
            <person name="Hashimoto T."/>
        </authorList>
    </citation>
    <scope>NUCLEOTIDE SEQUENCE</scope>
    <source>
        <strain evidence="5">NY0171</strain>
    </source>
</reference>
<dbReference type="Gene3D" id="3.30.1330.30">
    <property type="match status" value="1"/>
</dbReference>